<dbReference type="RefSeq" id="WP_344662404.1">
    <property type="nucleotide sequence ID" value="NZ_BAAAQM010000073.1"/>
</dbReference>
<sequence length="80" mass="8480">MDETLWSAVGDNLAADHCCVVPVLPLGAHRRGVRAEADLSPHGLAALVAEFLDAVGLRDVAPLDQPTRLAAEIRRFLAAP</sequence>
<evidence type="ECO:0000313" key="2">
    <source>
        <dbReference type="Proteomes" id="UP001499854"/>
    </source>
</evidence>
<evidence type="ECO:0000313" key="1">
    <source>
        <dbReference type="EMBL" id="GAA2001882.1"/>
    </source>
</evidence>
<dbReference type="EMBL" id="BAAAQM010000073">
    <property type="protein sequence ID" value="GAA2001882.1"/>
    <property type="molecule type" value="Genomic_DNA"/>
</dbReference>
<comment type="caution">
    <text evidence="1">The sequence shown here is derived from an EMBL/GenBank/DDBJ whole genome shotgun (WGS) entry which is preliminary data.</text>
</comment>
<gene>
    <name evidence="1" type="ORF">GCM10009838_79710</name>
</gene>
<organism evidence="1 2">
    <name type="scientific">Catenulispora subtropica</name>
    <dbReference type="NCBI Taxonomy" id="450798"/>
    <lineage>
        <taxon>Bacteria</taxon>
        <taxon>Bacillati</taxon>
        <taxon>Actinomycetota</taxon>
        <taxon>Actinomycetes</taxon>
        <taxon>Catenulisporales</taxon>
        <taxon>Catenulisporaceae</taxon>
        <taxon>Catenulispora</taxon>
    </lineage>
</organism>
<keyword evidence="2" id="KW-1185">Reference proteome</keyword>
<name>A0ABP5ENW5_9ACTN</name>
<accession>A0ABP5ENW5</accession>
<protein>
    <submittedName>
        <fullName evidence="1">Uncharacterized protein</fullName>
    </submittedName>
</protein>
<dbReference type="Proteomes" id="UP001499854">
    <property type="component" value="Unassembled WGS sequence"/>
</dbReference>
<proteinExistence type="predicted"/>
<reference evidence="2" key="1">
    <citation type="journal article" date="2019" name="Int. J. Syst. Evol. Microbiol.">
        <title>The Global Catalogue of Microorganisms (GCM) 10K type strain sequencing project: providing services to taxonomists for standard genome sequencing and annotation.</title>
        <authorList>
            <consortium name="The Broad Institute Genomics Platform"/>
            <consortium name="The Broad Institute Genome Sequencing Center for Infectious Disease"/>
            <person name="Wu L."/>
            <person name="Ma J."/>
        </authorList>
    </citation>
    <scope>NUCLEOTIDE SEQUENCE [LARGE SCALE GENOMIC DNA]</scope>
    <source>
        <strain evidence="2">JCM 16013</strain>
    </source>
</reference>